<feature type="coiled-coil region" evidence="1">
    <location>
        <begin position="57"/>
        <end position="102"/>
    </location>
</feature>
<comment type="caution">
    <text evidence="3">The sequence shown here is derived from an EMBL/GenBank/DDBJ whole genome shotgun (WGS) entry which is preliminary data.</text>
</comment>
<keyword evidence="2" id="KW-0472">Membrane</keyword>
<protein>
    <recommendedName>
        <fullName evidence="5">GAF domain-containing protein</fullName>
    </recommendedName>
</protein>
<evidence type="ECO:0008006" key="5">
    <source>
        <dbReference type="Google" id="ProtNLM"/>
    </source>
</evidence>
<evidence type="ECO:0000256" key="1">
    <source>
        <dbReference type="SAM" id="Coils"/>
    </source>
</evidence>
<proteinExistence type="predicted"/>
<keyword evidence="1" id="KW-0175">Coiled coil</keyword>
<evidence type="ECO:0000313" key="4">
    <source>
        <dbReference type="Proteomes" id="UP001209229"/>
    </source>
</evidence>
<accession>A0AAE3M1I4</accession>
<keyword evidence="2" id="KW-1133">Transmembrane helix</keyword>
<dbReference type="InterPro" id="IPR029016">
    <property type="entry name" value="GAF-like_dom_sf"/>
</dbReference>
<dbReference type="SUPFAM" id="SSF55781">
    <property type="entry name" value="GAF domain-like"/>
    <property type="match status" value="1"/>
</dbReference>
<keyword evidence="4" id="KW-1185">Reference proteome</keyword>
<feature type="transmembrane region" description="Helical" evidence="2">
    <location>
        <begin position="33"/>
        <end position="52"/>
    </location>
</feature>
<dbReference type="EMBL" id="JAPDPJ010000001">
    <property type="protein sequence ID" value="MCW3785127.1"/>
    <property type="molecule type" value="Genomic_DNA"/>
</dbReference>
<dbReference type="Proteomes" id="UP001209229">
    <property type="component" value="Unassembled WGS sequence"/>
</dbReference>
<gene>
    <name evidence="3" type="ORF">OM075_01545</name>
</gene>
<name>A0AAE3M1I4_9BACT</name>
<evidence type="ECO:0000256" key="2">
    <source>
        <dbReference type="SAM" id="Phobius"/>
    </source>
</evidence>
<organism evidence="3 4">
    <name type="scientific">Plebeiibacterium sediminum</name>
    <dbReference type="NCBI Taxonomy" id="2992112"/>
    <lineage>
        <taxon>Bacteria</taxon>
        <taxon>Pseudomonadati</taxon>
        <taxon>Bacteroidota</taxon>
        <taxon>Bacteroidia</taxon>
        <taxon>Marinilabiliales</taxon>
        <taxon>Marinilabiliaceae</taxon>
        <taxon>Plebeiibacterium</taxon>
    </lineage>
</organism>
<sequence length="255" mass="28864">MKKKPVFILYILAIAAFVFALSKYLFIDEPISASFLVFEIFSFIGFIGIIYFTDRLIRQNIKDKEDAEQDFKQLENELLQKNEHLKKTIENLKNELNTDSKSSDEIDIIKNDLSEVVVNNNSIKSLGTALLNKLAKHYEIGLGVCYFKIEPSTKFSVQGVYGLNQDEVLGEIDEKSGISGECITNKNATLVSDVDEDYFNIESCSGSSKPKHLYLLPIVVNNETVGLIELATFKLVNIERHWNIISEGLKELKVL</sequence>
<dbReference type="Gene3D" id="3.30.450.40">
    <property type="match status" value="1"/>
</dbReference>
<dbReference type="AlphaFoldDB" id="A0AAE3M1I4"/>
<dbReference type="RefSeq" id="WP_301188698.1">
    <property type="nucleotide sequence ID" value="NZ_JAPDPJ010000001.1"/>
</dbReference>
<feature type="transmembrane region" description="Helical" evidence="2">
    <location>
        <begin position="7"/>
        <end position="27"/>
    </location>
</feature>
<keyword evidence="2" id="KW-0812">Transmembrane</keyword>
<evidence type="ECO:0000313" key="3">
    <source>
        <dbReference type="EMBL" id="MCW3785127.1"/>
    </source>
</evidence>
<reference evidence="3" key="1">
    <citation type="submission" date="2022-10" db="EMBL/GenBank/DDBJ databases">
        <authorList>
            <person name="Yu W.X."/>
        </authorList>
    </citation>
    <scope>NUCLEOTIDE SEQUENCE</scope>
    <source>
        <strain evidence="3">AAT</strain>
    </source>
</reference>